<evidence type="ECO:0000256" key="4">
    <source>
        <dbReference type="PROSITE-ProRule" id="PRU00182"/>
    </source>
</evidence>
<dbReference type="InterPro" id="IPR002942">
    <property type="entry name" value="S4_RNA-bd"/>
</dbReference>
<dbReference type="SMART" id="SM00363">
    <property type="entry name" value="S4"/>
    <property type="match status" value="1"/>
</dbReference>
<dbReference type="EMBL" id="CP003538">
    <property type="protein sequence ID" value="AGH97355.1"/>
    <property type="molecule type" value="Genomic_DNA"/>
</dbReference>
<comment type="similarity">
    <text evidence="1 5">Belongs to the pseudouridine synthase RluA family.</text>
</comment>
<gene>
    <name evidence="7" type="ORF">A11S_529</name>
</gene>
<dbReference type="HOGENOM" id="CLU_016902_4_1_5"/>
<dbReference type="PANTHER" id="PTHR21600:SF44">
    <property type="entry name" value="RIBOSOMAL LARGE SUBUNIT PSEUDOURIDINE SYNTHASE D"/>
    <property type="match status" value="1"/>
</dbReference>
<dbReference type="OrthoDB" id="9807829at2"/>
<protein>
    <recommendedName>
        <fullName evidence="5">Pseudouridine synthase</fullName>
        <ecNumber evidence="5">5.4.99.-</ecNumber>
    </recommendedName>
</protein>
<dbReference type="GO" id="GO:0000455">
    <property type="term" value="P:enzyme-directed rRNA pseudouridine synthesis"/>
    <property type="evidence" value="ECO:0007669"/>
    <property type="project" value="TreeGrafter"/>
</dbReference>
<proteinExistence type="inferred from homology"/>
<dbReference type="EC" id="5.4.99.-" evidence="5"/>
<dbReference type="PROSITE" id="PS50889">
    <property type="entry name" value="S4"/>
    <property type="match status" value="1"/>
</dbReference>
<evidence type="ECO:0000256" key="3">
    <source>
        <dbReference type="PIRSR" id="PIRSR606225-1"/>
    </source>
</evidence>
<dbReference type="PANTHER" id="PTHR21600">
    <property type="entry name" value="MITOCHONDRIAL RNA PSEUDOURIDINE SYNTHASE"/>
    <property type="match status" value="1"/>
</dbReference>
<dbReference type="InterPro" id="IPR050188">
    <property type="entry name" value="RluA_PseudoU_synthase"/>
</dbReference>
<dbReference type="RefSeq" id="WP_015466910.1">
    <property type="nucleotide sequence ID" value="NC_020812.1"/>
</dbReference>
<dbReference type="STRING" id="349215.A11S_529"/>
<dbReference type="Proteomes" id="UP000011932">
    <property type="component" value="Chromosome"/>
</dbReference>
<evidence type="ECO:0000256" key="5">
    <source>
        <dbReference type="RuleBase" id="RU362028"/>
    </source>
</evidence>
<feature type="active site" evidence="3">
    <location>
        <position position="148"/>
    </location>
</feature>
<evidence type="ECO:0000313" key="8">
    <source>
        <dbReference type="Proteomes" id="UP000011932"/>
    </source>
</evidence>
<dbReference type="Gene3D" id="3.10.290.10">
    <property type="entry name" value="RNA-binding S4 domain"/>
    <property type="match status" value="1"/>
</dbReference>
<dbReference type="InterPro" id="IPR006145">
    <property type="entry name" value="PsdUridine_synth_RsuA/RluA"/>
</dbReference>
<feature type="domain" description="RNA-binding S4" evidence="6">
    <location>
        <begin position="23"/>
        <end position="86"/>
    </location>
</feature>
<dbReference type="SUPFAM" id="SSF55120">
    <property type="entry name" value="Pseudouridine synthase"/>
    <property type="match status" value="1"/>
</dbReference>
<dbReference type="CDD" id="cd02869">
    <property type="entry name" value="PseudoU_synth_RluA_like"/>
    <property type="match status" value="1"/>
</dbReference>
<dbReference type="NCBIfam" id="TIGR00005">
    <property type="entry name" value="rluA_subfam"/>
    <property type="match status" value="1"/>
</dbReference>
<evidence type="ECO:0000256" key="1">
    <source>
        <dbReference type="ARBA" id="ARBA00010876"/>
    </source>
</evidence>
<comment type="catalytic activity">
    <reaction evidence="5">
        <text>a uridine in RNA = a pseudouridine in RNA</text>
        <dbReference type="Rhea" id="RHEA:48348"/>
        <dbReference type="Rhea" id="RHEA-COMP:12068"/>
        <dbReference type="Rhea" id="RHEA-COMP:12069"/>
        <dbReference type="ChEBI" id="CHEBI:65314"/>
        <dbReference type="ChEBI" id="CHEBI:65315"/>
    </reaction>
</comment>
<dbReference type="SUPFAM" id="SSF55174">
    <property type="entry name" value="Alpha-L RNA-binding motif"/>
    <property type="match status" value="1"/>
</dbReference>
<keyword evidence="4" id="KW-0694">RNA-binding</keyword>
<evidence type="ECO:0000256" key="2">
    <source>
        <dbReference type="ARBA" id="ARBA00023235"/>
    </source>
</evidence>
<dbReference type="InterPro" id="IPR006224">
    <property type="entry name" value="PsdUridine_synth_RluA-like_CS"/>
</dbReference>
<dbReference type="Pfam" id="PF00849">
    <property type="entry name" value="PseudoU_synth_2"/>
    <property type="match status" value="1"/>
</dbReference>
<comment type="function">
    <text evidence="5">Responsible for synthesis of pseudouridine from uracil.</text>
</comment>
<sequence>MIEIEDDDDAGLQVTISDDLDGMRLDKALAVLCPDHSRTRLKALIEDGQVTANGRTLRDASMPVKAGLALQVVVPQAVEATPQPENIPLDIVYEDSDLLVINKQAGLVVHPGAGNPTGTLVNALLYHCGDTLSGIGGVMRPGIVHRLDMETTGLMVVAKNDVAHRGLSDQLADRTLHRLYMAIVWRIPAHKGVVDMPIGRHPAFRQKMAVNVRGGREARTHYNVERSFGEAASLITCKLESGRTHQIRAHMAAIRHPLVGDPLYGLQHNAQESLLRKGGLSPEEADFVLKFPRQALHARHIGFIHPVTGEEMGFDAGPPADIEELISVMETIS</sequence>
<reference evidence="7 8" key="1">
    <citation type="journal article" date="2013" name="ISME J.">
        <title>By their genes ye shall know them: genomic signatures of predatory bacteria.</title>
        <authorList>
            <person name="Pasternak Z."/>
            <person name="Pietrokovski S."/>
            <person name="Rotem O."/>
            <person name="Gophna U."/>
            <person name="Lurie-Weinberger M.N."/>
            <person name="Jurkevitch E."/>
        </authorList>
    </citation>
    <scope>NUCLEOTIDE SEQUENCE [LARGE SCALE GENOMIC DNA]</scope>
    <source>
        <strain evidence="7">EPB</strain>
    </source>
</reference>
<dbReference type="AlphaFoldDB" id="M4VFU0"/>
<dbReference type="PROSITE" id="PS01129">
    <property type="entry name" value="PSI_RLU"/>
    <property type="match status" value="1"/>
</dbReference>
<keyword evidence="2 5" id="KW-0413">Isomerase</keyword>
<dbReference type="GO" id="GO:0003723">
    <property type="term" value="F:RNA binding"/>
    <property type="evidence" value="ECO:0007669"/>
    <property type="project" value="UniProtKB-KW"/>
</dbReference>
<dbReference type="PATRIC" id="fig|349215.9.peg.517"/>
<dbReference type="InterPro" id="IPR020103">
    <property type="entry name" value="PsdUridine_synth_cat_dom_sf"/>
</dbReference>
<name>M4VFU0_9BACT</name>
<dbReference type="Pfam" id="PF01479">
    <property type="entry name" value="S4"/>
    <property type="match status" value="1"/>
</dbReference>
<keyword evidence="7" id="KW-0456">Lyase</keyword>
<dbReference type="KEGG" id="man:A11S_529"/>
<accession>M4VFU0</accession>
<evidence type="ECO:0000313" key="7">
    <source>
        <dbReference type="EMBL" id="AGH97355.1"/>
    </source>
</evidence>
<dbReference type="GO" id="GO:0120159">
    <property type="term" value="F:rRNA pseudouridine synthase activity"/>
    <property type="evidence" value="ECO:0007669"/>
    <property type="project" value="UniProtKB-ARBA"/>
</dbReference>
<organism evidence="7 8">
    <name type="scientific">Micavibrio aeruginosavorus EPB</name>
    <dbReference type="NCBI Taxonomy" id="349215"/>
    <lineage>
        <taxon>Bacteria</taxon>
        <taxon>Pseudomonadati</taxon>
        <taxon>Bdellovibrionota</taxon>
        <taxon>Bdellovibrionia</taxon>
        <taxon>Bdellovibrionales</taxon>
        <taxon>Pseudobdellovibrionaceae</taxon>
        <taxon>Micavibrio</taxon>
    </lineage>
</organism>
<dbReference type="InterPro" id="IPR036986">
    <property type="entry name" value="S4_RNA-bd_sf"/>
</dbReference>
<dbReference type="InterPro" id="IPR006225">
    <property type="entry name" value="PsdUridine_synth_RluC/D"/>
</dbReference>
<evidence type="ECO:0000259" key="6">
    <source>
        <dbReference type="SMART" id="SM00363"/>
    </source>
</evidence>
<dbReference type="CDD" id="cd00165">
    <property type="entry name" value="S4"/>
    <property type="match status" value="1"/>
</dbReference>
<dbReference type="GO" id="GO:0016829">
    <property type="term" value="F:lyase activity"/>
    <property type="evidence" value="ECO:0007669"/>
    <property type="project" value="UniProtKB-KW"/>
</dbReference>
<dbReference type="Gene3D" id="3.30.2350.10">
    <property type="entry name" value="Pseudouridine synthase"/>
    <property type="match status" value="1"/>
</dbReference>